<sequence length="329" mass="37529">MVIEIKNQWQLRYMMLFLVLLFNSTEAGAMVLDRVVAVIDKEVITWGELYRAMEFDMRDELKNLSGSQKAAFMGKHEREFLDTLIDIKVQLMYAEGHNIGVSKSEVDAAIEDIRRKYSLSEQDFFEVLKKEGFSVEEYKQRLSEQILLSKLGNSVVSAKVIVSEDEITQRLKNKRPGTVSSQYRIRLILISKMSEAGKDKPAGEGPALKKMAEDVYGKLLRGEDFGKLAALYSDGPNASNGGDLGFISKEEMDKDFLANVEPLNQGQFSKIFVTDKGMNIVQLVEKKEIANEGQARDEVRRDLFAEKSKRAFRDWIKSLKEKRFIKVML</sequence>
<evidence type="ECO:0000259" key="2">
    <source>
        <dbReference type="PROSITE" id="PS50198"/>
    </source>
</evidence>
<dbReference type="Pfam" id="PF13624">
    <property type="entry name" value="SurA_N_3"/>
    <property type="match status" value="1"/>
</dbReference>
<dbReference type="PANTHER" id="PTHR47637:SF1">
    <property type="entry name" value="CHAPERONE SURA"/>
    <property type="match status" value="1"/>
</dbReference>
<dbReference type="RefSeq" id="WP_218251854.1">
    <property type="nucleotide sequence ID" value="NZ_JABXWD010000084.1"/>
</dbReference>
<keyword evidence="4" id="KW-1185">Reference proteome</keyword>
<protein>
    <submittedName>
        <fullName evidence="3">Peptidylprolyl isomerase</fullName>
    </submittedName>
</protein>
<evidence type="ECO:0000313" key="3">
    <source>
        <dbReference type="EMBL" id="MBV6341225.1"/>
    </source>
</evidence>
<dbReference type="PROSITE" id="PS50198">
    <property type="entry name" value="PPIC_PPIASE_2"/>
    <property type="match status" value="1"/>
</dbReference>
<name>A0ABS6RX65_9BACT</name>
<dbReference type="EMBL" id="JABXWD010000084">
    <property type="protein sequence ID" value="MBV6341225.1"/>
    <property type="molecule type" value="Genomic_DNA"/>
</dbReference>
<reference evidence="3 4" key="1">
    <citation type="journal article" date="2020" name="J Geophys Res Biogeosci">
        <title>Magnetotaxis as an Adaptation to Enable Bacterial Shuttling of Microbial Sulfur and Sulfur Cycling Across Aquatic Oxic#Anoxic Interfaces.</title>
        <authorList>
            <person name="Li J."/>
            <person name="Liu P."/>
            <person name="Wang J."/>
            <person name="Roberts A.P."/>
            <person name="Pan Y."/>
        </authorList>
    </citation>
    <scope>NUCLEOTIDE SEQUENCE [LARGE SCALE GENOMIC DNA]</scope>
    <source>
        <strain evidence="3 4">MYR-1_YQ</strain>
    </source>
</reference>
<proteinExistence type="predicted"/>
<dbReference type="InterPro" id="IPR050280">
    <property type="entry name" value="OMP_Chaperone_SurA"/>
</dbReference>
<feature type="domain" description="PpiC" evidence="2">
    <location>
        <begin position="180"/>
        <end position="285"/>
    </location>
</feature>
<organism evidence="3 4">
    <name type="scientific">Candidatus Magnetobacterium casense</name>
    <dbReference type="NCBI Taxonomy" id="1455061"/>
    <lineage>
        <taxon>Bacteria</taxon>
        <taxon>Pseudomonadati</taxon>
        <taxon>Nitrospirota</taxon>
        <taxon>Thermodesulfovibrionia</taxon>
        <taxon>Thermodesulfovibrionales</taxon>
        <taxon>Candidatus Magnetobacteriaceae</taxon>
        <taxon>Candidatus Magnetobacterium</taxon>
    </lineage>
</organism>
<dbReference type="PANTHER" id="PTHR47637">
    <property type="entry name" value="CHAPERONE SURA"/>
    <property type="match status" value="1"/>
</dbReference>
<gene>
    <name evidence="3" type="ORF">HWQ67_06465</name>
</gene>
<dbReference type="InterPro" id="IPR000297">
    <property type="entry name" value="PPIase_PpiC"/>
</dbReference>
<keyword evidence="1" id="KW-0697">Rotamase</keyword>
<dbReference type="Proteomes" id="UP001196980">
    <property type="component" value="Unassembled WGS sequence"/>
</dbReference>
<comment type="caution">
    <text evidence="3">The sequence shown here is derived from an EMBL/GenBank/DDBJ whole genome shotgun (WGS) entry which is preliminary data.</text>
</comment>
<dbReference type="GO" id="GO:0016853">
    <property type="term" value="F:isomerase activity"/>
    <property type="evidence" value="ECO:0007669"/>
    <property type="project" value="UniProtKB-KW"/>
</dbReference>
<dbReference type="Pfam" id="PF00639">
    <property type="entry name" value="Rotamase"/>
    <property type="match status" value="1"/>
</dbReference>
<accession>A0ABS6RX65</accession>
<evidence type="ECO:0000313" key="4">
    <source>
        <dbReference type="Proteomes" id="UP001196980"/>
    </source>
</evidence>
<evidence type="ECO:0000256" key="1">
    <source>
        <dbReference type="PROSITE-ProRule" id="PRU00278"/>
    </source>
</evidence>
<keyword evidence="1 3" id="KW-0413">Isomerase</keyword>